<protein>
    <submittedName>
        <fullName evidence="2">Similar to S.cerevisiae protein MIX17 (Mitochondrial intermembrane space protein)</fullName>
    </submittedName>
</protein>
<sequence length="152" mass="15709">MPRSSRSSGGSRPAARSTAPSGSRSMHTMSAAPKSHYAPPPAQQRAAPQPQQAAPVASQGPGLFGQMASTAAGVAVGSTVGHGISNMLFGGRSYEAAPPPQQVDSFSEQNTGINCDVQSKDFITCLEKTNDMNACAYYLEQLKACQAAARGH</sequence>
<proteinExistence type="predicted"/>
<dbReference type="Proteomes" id="UP000186303">
    <property type="component" value="Chromosome 2"/>
</dbReference>
<evidence type="ECO:0000256" key="1">
    <source>
        <dbReference type="SAM" id="MobiDB-lite"/>
    </source>
</evidence>
<dbReference type="InterPro" id="IPR018648">
    <property type="entry name" value="DUF2076"/>
</dbReference>
<dbReference type="GO" id="GO:0005739">
    <property type="term" value="C:mitochondrion"/>
    <property type="evidence" value="ECO:0007669"/>
    <property type="project" value="TreeGrafter"/>
</dbReference>
<dbReference type="PANTHER" id="PTHR13523:SF2">
    <property type="entry name" value="COILED-COIL-HELIX-COILED-COIL-HELIX DOMAIN CONTAINING 2, ISOFORM A-RELATED"/>
    <property type="match status" value="1"/>
</dbReference>
<dbReference type="VEuPathDB" id="FungiDB:MSYG_1586"/>
<feature type="region of interest" description="Disordered" evidence="1">
    <location>
        <begin position="1"/>
        <end position="64"/>
    </location>
</feature>
<feature type="compositionally biased region" description="Low complexity" evidence="1">
    <location>
        <begin position="1"/>
        <end position="17"/>
    </location>
</feature>
<dbReference type="Pfam" id="PF09849">
    <property type="entry name" value="DUF2076"/>
    <property type="match status" value="1"/>
</dbReference>
<dbReference type="OrthoDB" id="1106148at2759"/>
<dbReference type="InterPro" id="IPR055304">
    <property type="entry name" value="CHCHD2/10-like"/>
</dbReference>
<evidence type="ECO:0000313" key="3">
    <source>
        <dbReference type="Proteomes" id="UP000186303"/>
    </source>
</evidence>
<dbReference type="STRING" id="1230383.A0A1M8A482"/>
<dbReference type="AlphaFoldDB" id="A0A1M8A482"/>
<feature type="compositionally biased region" description="Low complexity" evidence="1">
    <location>
        <begin position="43"/>
        <end position="61"/>
    </location>
</feature>
<dbReference type="GO" id="GO:0005634">
    <property type="term" value="C:nucleus"/>
    <property type="evidence" value="ECO:0007669"/>
    <property type="project" value="TreeGrafter"/>
</dbReference>
<feature type="compositionally biased region" description="Polar residues" evidence="1">
    <location>
        <begin position="18"/>
        <end position="28"/>
    </location>
</feature>
<dbReference type="GO" id="GO:0007005">
    <property type="term" value="P:mitochondrion organization"/>
    <property type="evidence" value="ECO:0007669"/>
    <property type="project" value="InterPro"/>
</dbReference>
<organism evidence="2 3">
    <name type="scientific">Malassezia sympodialis (strain ATCC 42132)</name>
    <name type="common">Atopic eczema-associated yeast</name>
    <dbReference type="NCBI Taxonomy" id="1230383"/>
    <lineage>
        <taxon>Eukaryota</taxon>
        <taxon>Fungi</taxon>
        <taxon>Dikarya</taxon>
        <taxon>Basidiomycota</taxon>
        <taxon>Ustilaginomycotina</taxon>
        <taxon>Malasseziomycetes</taxon>
        <taxon>Malasseziales</taxon>
        <taxon>Malasseziaceae</taxon>
        <taxon>Malassezia</taxon>
    </lineage>
</organism>
<name>A0A1M8A482_MALS4</name>
<evidence type="ECO:0000313" key="2">
    <source>
        <dbReference type="EMBL" id="SHO77245.1"/>
    </source>
</evidence>
<reference evidence="3" key="1">
    <citation type="journal article" date="2017" name="Nucleic Acids Res.">
        <title>Proteogenomics produces comprehensive and highly accurate protein-coding gene annotation in a complete genome assembly of Malassezia sympodialis.</title>
        <authorList>
            <person name="Zhu Y."/>
            <person name="Engstroem P.G."/>
            <person name="Tellgren-Roth C."/>
            <person name="Baudo C.D."/>
            <person name="Kennell J.C."/>
            <person name="Sun S."/>
            <person name="Billmyre R.B."/>
            <person name="Schroeder M.S."/>
            <person name="Andersson A."/>
            <person name="Holm T."/>
            <person name="Sigurgeirsson B."/>
            <person name="Wu G."/>
            <person name="Sankaranarayanan S.R."/>
            <person name="Siddharthan R."/>
            <person name="Sanyal K."/>
            <person name="Lundeberg J."/>
            <person name="Nystedt B."/>
            <person name="Boekhout T."/>
            <person name="Dawson T.L. Jr."/>
            <person name="Heitman J."/>
            <person name="Scheynius A."/>
            <person name="Lehtioe J."/>
        </authorList>
    </citation>
    <scope>NUCLEOTIDE SEQUENCE [LARGE SCALE GENOMIC DNA]</scope>
    <source>
        <strain evidence="3">ATCC 42132</strain>
    </source>
</reference>
<gene>
    <name evidence="2" type="ORF">MSYG_1586</name>
</gene>
<dbReference type="PANTHER" id="PTHR13523">
    <property type="entry name" value="COILED-COIL-HELIX-COILED-COIL-HELIX DOMAIN CONTAINING 2/NUR77"/>
    <property type="match status" value="1"/>
</dbReference>
<accession>A0A1M8A482</accession>
<dbReference type="EMBL" id="LT671822">
    <property type="protein sequence ID" value="SHO77245.1"/>
    <property type="molecule type" value="Genomic_DNA"/>
</dbReference>
<dbReference type="OMA" id="PSQYGPC"/>
<keyword evidence="3" id="KW-1185">Reference proteome</keyword>